<comment type="caution">
    <text evidence="2">The sequence shown here is derived from an EMBL/GenBank/DDBJ whole genome shotgun (WGS) entry which is preliminary data.</text>
</comment>
<name>A0A366DNI6_9NOCA</name>
<sequence length="38" mass="4284">MIHPLIGLDLMNDLTGRPPAGPPPRRGNARRDRRRNPV</sequence>
<evidence type="ECO:0000256" key="1">
    <source>
        <dbReference type="SAM" id="MobiDB-lite"/>
    </source>
</evidence>
<reference evidence="2 3" key="1">
    <citation type="submission" date="2018-06" db="EMBL/GenBank/DDBJ databases">
        <title>Genomic Encyclopedia of Type Strains, Phase IV (KMG-IV): sequencing the most valuable type-strain genomes for metagenomic binning, comparative biology and taxonomic classification.</title>
        <authorList>
            <person name="Goeker M."/>
        </authorList>
    </citation>
    <scope>NUCLEOTIDE SEQUENCE [LARGE SCALE GENOMIC DNA]</scope>
    <source>
        <strain evidence="2 3">DSM 44599</strain>
    </source>
</reference>
<proteinExistence type="predicted"/>
<feature type="compositionally biased region" description="Basic residues" evidence="1">
    <location>
        <begin position="27"/>
        <end position="38"/>
    </location>
</feature>
<protein>
    <submittedName>
        <fullName evidence="2">Uncharacterized protein</fullName>
    </submittedName>
</protein>
<dbReference type="Proteomes" id="UP000252586">
    <property type="component" value="Unassembled WGS sequence"/>
</dbReference>
<dbReference type="STRING" id="1210090.GCA_001613185_00586"/>
<evidence type="ECO:0000313" key="3">
    <source>
        <dbReference type="Proteomes" id="UP000252586"/>
    </source>
</evidence>
<evidence type="ECO:0000313" key="2">
    <source>
        <dbReference type="EMBL" id="RBO91650.1"/>
    </source>
</evidence>
<dbReference type="EMBL" id="QNRE01000004">
    <property type="protein sequence ID" value="RBO91650.1"/>
    <property type="molecule type" value="Genomic_DNA"/>
</dbReference>
<gene>
    <name evidence="2" type="ORF">DFR74_104354</name>
</gene>
<dbReference type="AlphaFoldDB" id="A0A366DNI6"/>
<feature type="region of interest" description="Disordered" evidence="1">
    <location>
        <begin position="1"/>
        <end position="38"/>
    </location>
</feature>
<keyword evidence="3" id="KW-1185">Reference proteome</keyword>
<accession>A0A366DNI6</accession>
<organism evidence="2 3">
    <name type="scientific">Nocardia puris</name>
    <dbReference type="NCBI Taxonomy" id="208602"/>
    <lineage>
        <taxon>Bacteria</taxon>
        <taxon>Bacillati</taxon>
        <taxon>Actinomycetota</taxon>
        <taxon>Actinomycetes</taxon>
        <taxon>Mycobacteriales</taxon>
        <taxon>Nocardiaceae</taxon>
        <taxon>Nocardia</taxon>
    </lineage>
</organism>